<dbReference type="PROSITE" id="PS51462">
    <property type="entry name" value="NUDIX"/>
    <property type="match status" value="1"/>
</dbReference>
<comment type="cofactor">
    <cofactor evidence="2">
        <name>Mg(2+)</name>
        <dbReference type="ChEBI" id="CHEBI:18420"/>
    </cofactor>
</comment>
<evidence type="ECO:0000256" key="3">
    <source>
        <dbReference type="ARBA" id="ARBA00022723"/>
    </source>
</evidence>
<dbReference type="GO" id="GO:0010945">
    <property type="term" value="F:coenzyme A diphosphatase activity"/>
    <property type="evidence" value="ECO:0007669"/>
    <property type="project" value="InterPro"/>
</dbReference>
<keyword evidence="5" id="KW-0460">Magnesium</keyword>
<dbReference type="GO" id="GO:0046872">
    <property type="term" value="F:metal ion binding"/>
    <property type="evidence" value="ECO:0007669"/>
    <property type="project" value="UniProtKB-KW"/>
</dbReference>
<dbReference type="Pfam" id="PF00293">
    <property type="entry name" value="NUDIX"/>
    <property type="match status" value="1"/>
</dbReference>
<dbReference type="PANTHER" id="PTHR12992:SF11">
    <property type="entry name" value="MITOCHONDRIAL COENZYME A DIPHOSPHATASE NUDT8"/>
    <property type="match status" value="1"/>
</dbReference>
<sequence length="197" mass="22123">MWKEVAYRLNRHQPRTLGHGRAQAGVLIALTRDEKVPHIILTRRASTLSTHGGEVAFPGGKRDPEDSSLEQTALREAYEEIGLEPSQVEILGRSGQVISRWGLQVTPIVGLVPSKLQLTPNEGEIAAVFRVPVPFFLETPPSRIDAIDLRGLRSHIPCWHYEQYEIWGLTACMLAEFLNIAFGADFRLYEGARFPLR</sequence>
<evidence type="ECO:0000256" key="4">
    <source>
        <dbReference type="ARBA" id="ARBA00022801"/>
    </source>
</evidence>
<dbReference type="NCBIfam" id="NF007980">
    <property type="entry name" value="PRK10707.1"/>
    <property type="match status" value="1"/>
</dbReference>
<organism evidence="8 9">
    <name type="scientific">Proteobacteria bacterium 228</name>
    <dbReference type="NCBI Taxonomy" id="2083153"/>
    <lineage>
        <taxon>Bacteria</taxon>
        <taxon>Pseudomonadati</taxon>
        <taxon>Pseudomonadota</taxon>
    </lineage>
</organism>
<gene>
    <name evidence="8" type="ORF">C4K68_02170</name>
</gene>
<proteinExistence type="predicted"/>
<dbReference type="PANTHER" id="PTHR12992">
    <property type="entry name" value="NUDIX HYDROLASE"/>
    <property type="match status" value="1"/>
</dbReference>
<dbReference type="InterPro" id="IPR045121">
    <property type="entry name" value="CoAse"/>
</dbReference>
<dbReference type="AlphaFoldDB" id="A0A2S5KXI5"/>
<protein>
    <submittedName>
        <fullName evidence="8">CoA pyrophosphatase</fullName>
    </submittedName>
</protein>
<evidence type="ECO:0000256" key="6">
    <source>
        <dbReference type="ARBA" id="ARBA00023211"/>
    </source>
</evidence>
<evidence type="ECO:0000256" key="2">
    <source>
        <dbReference type="ARBA" id="ARBA00001946"/>
    </source>
</evidence>
<evidence type="ECO:0000256" key="5">
    <source>
        <dbReference type="ARBA" id="ARBA00022842"/>
    </source>
</evidence>
<comment type="caution">
    <text evidence="8">The sequence shown here is derived from an EMBL/GenBank/DDBJ whole genome shotgun (WGS) entry which is preliminary data.</text>
</comment>
<evidence type="ECO:0000256" key="1">
    <source>
        <dbReference type="ARBA" id="ARBA00001936"/>
    </source>
</evidence>
<dbReference type="Gene3D" id="3.90.79.10">
    <property type="entry name" value="Nucleoside Triphosphate Pyrophosphohydrolase"/>
    <property type="match status" value="1"/>
</dbReference>
<dbReference type="EMBL" id="PRLP01000007">
    <property type="protein sequence ID" value="PPC78986.1"/>
    <property type="molecule type" value="Genomic_DNA"/>
</dbReference>
<dbReference type="InterPro" id="IPR015797">
    <property type="entry name" value="NUDIX_hydrolase-like_dom_sf"/>
</dbReference>
<evidence type="ECO:0000259" key="7">
    <source>
        <dbReference type="PROSITE" id="PS51462"/>
    </source>
</evidence>
<dbReference type="SUPFAM" id="SSF55811">
    <property type="entry name" value="Nudix"/>
    <property type="match status" value="1"/>
</dbReference>
<evidence type="ECO:0000313" key="9">
    <source>
        <dbReference type="Proteomes" id="UP000238196"/>
    </source>
</evidence>
<dbReference type="InterPro" id="IPR000086">
    <property type="entry name" value="NUDIX_hydrolase_dom"/>
</dbReference>
<keyword evidence="4" id="KW-0378">Hydrolase</keyword>
<keyword evidence="3" id="KW-0479">Metal-binding</keyword>
<reference evidence="8 9" key="1">
    <citation type="submission" date="2018-02" db="EMBL/GenBank/DDBJ databases">
        <title>novel marine gammaproteobacteria from coastal saline agro ecosystem.</title>
        <authorList>
            <person name="Krishnan R."/>
            <person name="Ramesh Kumar N."/>
        </authorList>
    </citation>
    <scope>NUCLEOTIDE SEQUENCE [LARGE SCALE GENOMIC DNA]</scope>
    <source>
        <strain evidence="8 9">228</strain>
    </source>
</reference>
<name>A0A2S5KXI5_9PROT</name>
<keyword evidence="6" id="KW-0464">Manganese</keyword>
<comment type="cofactor">
    <cofactor evidence="1">
        <name>Mn(2+)</name>
        <dbReference type="ChEBI" id="CHEBI:29035"/>
    </cofactor>
</comment>
<evidence type="ECO:0000313" key="8">
    <source>
        <dbReference type="EMBL" id="PPC78986.1"/>
    </source>
</evidence>
<accession>A0A2S5KXI5</accession>
<dbReference type="CDD" id="cd03426">
    <property type="entry name" value="NUDIX_CoAse_Nudt7"/>
    <property type="match status" value="1"/>
</dbReference>
<feature type="domain" description="Nudix hydrolase" evidence="7">
    <location>
        <begin position="21"/>
        <end position="153"/>
    </location>
</feature>
<dbReference type="OrthoDB" id="9802805at2"/>
<dbReference type="Proteomes" id="UP000238196">
    <property type="component" value="Unassembled WGS sequence"/>
</dbReference>